<protein>
    <submittedName>
        <fullName evidence="2">Putative transcriptional regulator</fullName>
    </submittedName>
</protein>
<dbReference type="InterPro" id="IPR037401">
    <property type="entry name" value="SnoaL-like"/>
</dbReference>
<gene>
    <name evidence="2" type="ORF">C942_00799</name>
</gene>
<name>L8JDY2_9GAMM</name>
<dbReference type="Proteomes" id="UP000011134">
    <property type="component" value="Unassembled WGS sequence"/>
</dbReference>
<dbReference type="PATRIC" id="fig|1056511.3.peg.2291"/>
<reference evidence="2 3" key="1">
    <citation type="submission" date="2012-12" db="EMBL/GenBank/DDBJ databases">
        <title>Genome Assembly of Photobacterium sp. AK15.</title>
        <authorList>
            <person name="Khatri I."/>
            <person name="Vaidya B."/>
            <person name="Srinivas T.N.R."/>
            <person name="Subramanian S."/>
            <person name="Pinnaka A."/>
        </authorList>
    </citation>
    <scope>NUCLEOTIDE SEQUENCE [LARGE SCALE GENOMIC DNA]</scope>
    <source>
        <strain evidence="2 3">AK15</strain>
    </source>
</reference>
<organism evidence="2 3">
    <name type="scientific">Photobacterium marinum</name>
    <dbReference type="NCBI Taxonomy" id="1056511"/>
    <lineage>
        <taxon>Bacteria</taxon>
        <taxon>Pseudomonadati</taxon>
        <taxon>Pseudomonadota</taxon>
        <taxon>Gammaproteobacteria</taxon>
        <taxon>Vibrionales</taxon>
        <taxon>Vibrionaceae</taxon>
        <taxon>Photobacterium</taxon>
    </lineage>
</organism>
<dbReference type="Pfam" id="PF12680">
    <property type="entry name" value="SnoaL_2"/>
    <property type="match status" value="1"/>
</dbReference>
<dbReference type="EMBL" id="AMZO01000016">
    <property type="protein sequence ID" value="ELR65714.1"/>
    <property type="molecule type" value="Genomic_DNA"/>
</dbReference>
<dbReference type="RefSeq" id="WP_007465688.1">
    <property type="nucleotide sequence ID" value="NZ_AMZO01000016.1"/>
</dbReference>
<evidence type="ECO:0000313" key="3">
    <source>
        <dbReference type="Proteomes" id="UP000011134"/>
    </source>
</evidence>
<feature type="domain" description="SnoaL-like" evidence="1">
    <location>
        <begin position="16"/>
        <end position="115"/>
    </location>
</feature>
<proteinExistence type="predicted"/>
<evidence type="ECO:0000259" key="1">
    <source>
        <dbReference type="Pfam" id="PF12680"/>
    </source>
</evidence>
<sequence>MSEQSDSSINKFVDVYSKLSKHNLADLRAIYHQDIIFEDPAHRVVGWQNLDDYFNRLFKSVKECQFEIHETCFQQDTAYVQWTMTFSHPRLSGGKAREVKGCSCLKYRDGLVIYHRDYFDLGEMLYEGIPLVGGLIRRLKENL</sequence>
<evidence type="ECO:0000313" key="2">
    <source>
        <dbReference type="EMBL" id="ELR65714.1"/>
    </source>
</evidence>
<comment type="caution">
    <text evidence="2">The sequence shown here is derived from an EMBL/GenBank/DDBJ whole genome shotgun (WGS) entry which is preliminary data.</text>
</comment>
<dbReference type="AlphaFoldDB" id="L8JDY2"/>
<dbReference type="Gene3D" id="3.10.450.50">
    <property type="match status" value="1"/>
</dbReference>
<dbReference type="InterPro" id="IPR032710">
    <property type="entry name" value="NTF2-like_dom_sf"/>
</dbReference>
<accession>L8JDY2</accession>
<dbReference type="SUPFAM" id="SSF54427">
    <property type="entry name" value="NTF2-like"/>
    <property type="match status" value="1"/>
</dbReference>
<dbReference type="OrthoDB" id="1115105at2"/>
<keyword evidence="3" id="KW-1185">Reference proteome</keyword>